<evidence type="ECO:0000256" key="1">
    <source>
        <dbReference type="ARBA" id="ARBA00006226"/>
    </source>
</evidence>
<organism evidence="3 4">
    <name type="scientific">Candidatus Accumulibacter phosphatis</name>
    <dbReference type="NCBI Taxonomy" id="327160"/>
    <lineage>
        <taxon>Bacteria</taxon>
        <taxon>Pseudomonadati</taxon>
        <taxon>Pseudomonadota</taxon>
        <taxon>Betaproteobacteria</taxon>
        <taxon>Candidatus Accumulibacter</taxon>
    </lineage>
</organism>
<dbReference type="InterPro" id="IPR007712">
    <property type="entry name" value="RelE/ParE_toxin"/>
</dbReference>
<dbReference type="PANTHER" id="PTHR33755:SF6">
    <property type="entry name" value="PLASMID STABILIZATION SYSTEM PROTEIN"/>
    <property type="match status" value="1"/>
</dbReference>
<protein>
    <submittedName>
        <fullName evidence="3">Type II toxin-antitoxin system RelE/ParE family toxin</fullName>
    </submittedName>
</protein>
<dbReference type="InterPro" id="IPR051803">
    <property type="entry name" value="TA_system_RelE-like_toxin"/>
</dbReference>
<dbReference type="RefSeq" id="WP_169068418.1">
    <property type="nucleotide sequence ID" value="NZ_SPMY01000080.1"/>
</dbReference>
<comment type="similarity">
    <text evidence="1">Belongs to the RelE toxin family.</text>
</comment>
<name>A0ABX1U2I7_9PROT</name>
<keyword evidence="4" id="KW-1185">Reference proteome</keyword>
<evidence type="ECO:0000313" key="3">
    <source>
        <dbReference type="EMBL" id="NMQ29968.1"/>
    </source>
</evidence>
<keyword evidence="2" id="KW-1277">Toxin-antitoxin system</keyword>
<comment type="caution">
    <text evidence="3">The sequence shown here is derived from an EMBL/GenBank/DDBJ whole genome shotgun (WGS) entry which is preliminary data.</text>
</comment>
<reference evidence="3 4" key="1">
    <citation type="submission" date="2019-03" db="EMBL/GenBank/DDBJ databases">
        <title>Metabolic reconstructions from genomes of highly enriched 'Candidatus Accumulibacter' and 'Candidatus Competibacter' bioreactor populations.</title>
        <authorList>
            <person name="Annavajhala M.K."/>
            <person name="Welles L."/>
            <person name="Abbas B."/>
            <person name="Sorokin D."/>
            <person name="Park H."/>
            <person name="Van Loosdrecht M."/>
            <person name="Chandran K."/>
        </authorList>
    </citation>
    <scope>NUCLEOTIDE SEQUENCE [LARGE SCALE GENOMIC DNA]</scope>
    <source>
        <strain evidence="3 4">SBR_S</strain>
    </source>
</reference>
<dbReference type="InterPro" id="IPR035093">
    <property type="entry name" value="RelE/ParE_toxin_dom_sf"/>
</dbReference>
<proteinExistence type="inferred from homology"/>
<sequence length="102" mass="11577">MPRVLKRPLAYSDLAEIWSFSADDSADAADHFLAVLEQKFRLLATQPQMGRSRPELMPELRSFPVGRYVAFYLAMADGIDLLRVLHGARDIGVHDFEDDNLE</sequence>
<dbReference type="Gene3D" id="3.30.2310.20">
    <property type="entry name" value="RelE-like"/>
    <property type="match status" value="1"/>
</dbReference>
<accession>A0ABX1U2I7</accession>
<gene>
    <name evidence="3" type="ORF">E4Q23_20725</name>
</gene>
<evidence type="ECO:0000256" key="2">
    <source>
        <dbReference type="ARBA" id="ARBA00022649"/>
    </source>
</evidence>
<dbReference type="Pfam" id="PF05016">
    <property type="entry name" value="ParE_toxin"/>
    <property type="match status" value="1"/>
</dbReference>
<dbReference type="PANTHER" id="PTHR33755">
    <property type="entry name" value="TOXIN PARE1-RELATED"/>
    <property type="match status" value="1"/>
</dbReference>
<dbReference type="Proteomes" id="UP000749010">
    <property type="component" value="Unassembled WGS sequence"/>
</dbReference>
<dbReference type="EMBL" id="SPMY01000080">
    <property type="protein sequence ID" value="NMQ29968.1"/>
    <property type="molecule type" value="Genomic_DNA"/>
</dbReference>
<evidence type="ECO:0000313" key="4">
    <source>
        <dbReference type="Proteomes" id="UP000749010"/>
    </source>
</evidence>